<evidence type="ECO:0000313" key="16">
    <source>
        <dbReference type="Proteomes" id="UP000298327"/>
    </source>
</evidence>
<evidence type="ECO:0000259" key="14">
    <source>
        <dbReference type="Pfam" id="PF02771"/>
    </source>
</evidence>
<dbReference type="InterPro" id="IPR052033">
    <property type="entry name" value="Glutaryl-CoA_DH_mitochondrial"/>
</dbReference>
<dbReference type="PANTHER" id="PTHR42807:SF1">
    <property type="entry name" value="GLUTARYL-COA DEHYDROGENASE, MITOCHONDRIAL"/>
    <property type="match status" value="1"/>
</dbReference>
<gene>
    <name evidence="15" type="ORF">EVG20_g3681</name>
</gene>
<evidence type="ECO:0000259" key="11">
    <source>
        <dbReference type="Pfam" id="PF00725"/>
    </source>
</evidence>
<dbReference type="Pfam" id="PF00441">
    <property type="entry name" value="Acyl-CoA_dh_1"/>
    <property type="match status" value="1"/>
</dbReference>
<dbReference type="InterPro" id="IPR046373">
    <property type="entry name" value="Acyl-CoA_Oxase/DH_mid-dom_sf"/>
</dbReference>
<evidence type="ECO:0000256" key="6">
    <source>
        <dbReference type="ARBA" id="ARBA00022827"/>
    </source>
</evidence>
<feature type="domain" description="Acyl-CoA dehydrogenase/oxidase N-terminal" evidence="14">
    <location>
        <begin position="415"/>
        <end position="502"/>
    </location>
</feature>
<sequence>MAQAIAHGVKTLGVLGAGQMGLGIAYVAALRAKVPVLLHDRSDEQIAKGLKLMDKLLAKDVAKGKIQEIEAKEARDRVTVIESARGLVGLRDVDMVVEAVSENLALKQSIFTSFSRELKPESILATNTSSISITKIAAATIPEGETSASELGKASASRVVGLHFFNPVPVMKLVEIISALQTSTETLDRARSFAVACGKEVTTSQDVPGFVSNALLMPFINEAIMWLEKGVATRDDIDKTLRLGMNHPMGPLQLADFIGLDTCLAIQQTLYQGTGDSKYRPSVLLERMVDAQWYGKKNGKGFYDEIKCMFNAPYTLGTEVLRSARAGSEAGLQLPRIVGLASAIAGSKKNSMSFVARSVLFAAASGCRSRAAFGQVRHASGSQRVTYKWEDPLDFEGCLTEDEIAIRSTSRHESSKHKGQRFDASILPEMGAVGLLGPTIQGYGCAGVSNVAYGLIAREIERVDSGYRSTASVQSSLVMHPIYTFGTEAQKQKYLPALAKGELIGCFGLTEPNHGSDPAGMETVAEEVDGGFVLNGSKTWITNAPVADVFIIWARCKWDGKVRGFILEKGMQGLSAPRIANKLALRVSTTGSIFMDSVKVSHDALLPGGKGLGAPFSCLNSARFGISFGVMGALEDCLHNAHTYAQERIQFDRPLASFQLVQKKLVEAQTEIALGLHASLRVGRLKDEDKAAPEMISMVKRNNCGKALLHARTLLDILGGNACSDEYHIGRHVANLQVTNTYEGTYDIHTLILGKAMTGIQAFAN</sequence>
<evidence type="ECO:0000259" key="12">
    <source>
        <dbReference type="Pfam" id="PF02737"/>
    </source>
</evidence>
<comment type="similarity">
    <text evidence="4">Belongs to the acyl-CoA dehydrogenase family.</text>
</comment>
<dbReference type="GO" id="GO:0000062">
    <property type="term" value="F:fatty-acyl-CoA binding"/>
    <property type="evidence" value="ECO:0007669"/>
    <property type="project" value="TreeGrafter"/>
</dbReference>
<dbReference type="GO" id="GO:0004361">
    <property type="term" value="F:glutaryl-CoA dehydrogenase activity"/>
    <property type="evidence" value="ECO:0007669"/>
    <property type="project" value="TreeGrafter"/>
</dbReference>
<dbReference type="SUPFAM" id="SSF51735">
    <property type="entry name" value="NAD(P)-binding Rossmann-fold domains"/>
    <property type="match status" value="1"/>
</dbReference>
<comment type="cofactor">
    <cofactor evidence="1">
        <name>FAD</name>
        <dbReference type="ChEBI" id="CHEBI:57692"/>
    </cofactor>
</comment>
<dbReference type="Proteomes" id="UP000298327">
    <property type="component" value="Unassembled WGS sequence"/>
</dbReference>
<dbReference type="EMBL" id="SEOQ01000171">
    <property type="protein sequence ID" value="TFY68134.1"/>
    <property type="molecule type" value="Genomic_DNA"/>
</dbReference>
<dbReference type="InterPro" id="IPR009100">
    <property type="entry name" value="AcylCoA_DH/oxidase_NM_dom_sf"/>
</dbReference>
<comment type="caution">
    <text evidence="15">The sequence shown here is derived from an EMBL/GenBank/DDBJ whole genome shotgun (WGS) entry which is preliminary data.</text>
</comment>
<dbReference type="InterPro" id="IPR009075">
    <property type="entry name" value="AcylCo_DH/oxidase_C"/>
</dbReference>
<dbReference type="Pfam" id="PF02771">
    <property type="entry name" value="Acyl-CoA_dh_N"/>
    <property type="match status" value="1"/>
</dbReference>
<dbReference type="AlphaFoldDB" id="A0A4Y9Z0H8"/>
<dbReference type="GO" id="GO:0050660">
    <property type="term" value="F:flavin adenine dinucleotide binding"/>
    <property type="evidence" value="ECO:0007669"/>
    <property type="project" value="InterPro"/>
</dbReference>
<dbReference type="GO" id="GO:0005759">
    <property type="term" value="C:mitochondrial matrix"/>
    <property type="evidence" value="ECO:0007669"/>
    <property type="project" value="UniProtKB-SubCell"/>
</dbReference>
<dbReference type="FunFam" id="3.40.50.720:FF:000009">
    <property type="entry name" value="Fatty oxidation complex, alpha subunit"/>
    <property type="match status" value="1"/>
</dbReference>
<organism evidence="15 16">
    <name type="scientific">Dentipellis fragilis</name>
    <dbReference type="NCBI Taxonomy" id="205917"/>
    <lineage>
        <taxon>Eukaryota</taxon>
        <taxon>Fungi</taxon>
        <taxon>Dikarya</taxon>
        <taxon>Basidiomycota</taxon>
        <taxon>Agaricomycotina</taxon>
        <taxon>Agaricomycetes</taxon>
        <taxon>Russulales</taxon>
        <taxon>Hericiaceae</taxon>
        <taxon>Dentipellis</taxon>
    </lineage>
</organism>
<evidence type="ECO:0000256" key="2">
    <source>
        <dbReference type="ARBA" id="ARBA00004305"/>
    </source>
</evidence>
<dbReference type="GO" id="GO:0033539">
    <property type="term" value="P:fatty acid beta-oxidation using acyl-CoA dehydrogenase"/>
    <property type="evidence" value="ECO:0007669"/>
    <property type="project" value="TreeGrafter"/>
</dbReference>
<dbReference type="SUPFAM" id="SSF47203">
    <property type="entry name" value="Acyl-CoA dehydrogenase C-terminal domain-like"/>
    <property type="match status" value="1"/>
</dbReference>
<reference evidence="15 16" key="1">
    <citation type="submission" date="2019-02" db="EMBL/GenBank/DDBJ databases">
        <title>Genome sequencing of the rare red list fungi Dentipellis fragilis.</title>
        <authorList>
            <person name="Buettner E."/>
            <person name="Kellner H."/>
        </authorList>
    </citation>
    <scope>NUCLEOTIDE SEQUENCE [LARGE SCALE GENOMIC DNA]</scope>
    <source>
        <strain evidence="15 16">DSM 105465</strain>
    </source>
</reference>
<evidence type="ECO:0000313" key="15">
    <source>
        <dbReference type="EMBL" id="TFY68134.1"/>
    </source>
</evidence>
<dbReference type="InterPro" id="IPR006091">
    <property type="entry name" value="Acyl-CoA_Oxase/DH_mid-dom"/>
</dbReference>
<dbReference type="GO" id="GO:0070403">
    <property type="term" value="F:NAD+ binding"/>
    <property type="evidence" value="ECO:0007669"/>
    <property type="project" value="InterPro"/>
</dbReference>
<dbReference type="Gene3D" id="1.20.140.10">
    <property type="entry name" value="Butyryl-CoA Dehydrogenase, subunit A, domain 3"/>
    <property type="match status" value="1"/>
</dbReference>
<dbReference type="GO" id="GO:0005743">
    <property type="term" value="C:mitochondrial inner membrane"/>
    <property type="evidence" value="ECO:0007669"/>
    <property type="project" value="TreeGrafter"/>
</dbReference>
<dbReference type="GO" id="GO:0016616">
    <property type="term" value="F:oxidoreductase activity, acting on the CH-OH group of donors, NAD or NADP as acceptor"/>
    <property type="evidence" value="ECO:0007669"/>
    <property type="project" value="InterPro"/>
</dbReference>
<dbReference type="Pfam" id="PF00725">
    <property type="entry name" value="3HCDH"/>
    <property type="match status" value="1"/>
</dbReference>
<evidence type="ECO:0000256" key="7">
    <source>
        <dbReference type="ARBA" id="ARBA00022946"/>
    </source>
</evidence>
<keyword evidence="5" id="KW-0285">Flavoprotein</keyword>
<dbReference type="InterPro" id="IPR037069">
    <property type="entry name" value="AcylCoA_DH/ox_N_sf"/>
</dbReference>
<keyword evidence="6" id="KW-0274">FAD</keyword>
<keyword evidence="16" id="KW-1185">Reference proteome</keyword>
<feature type="domain" description="3-hydroxyacyl-CoA dehydrogenase C-terminal" evidence="11">
    <location>
        <begin position="209"/>
        <end position="304"/>
    </location>
</feature>
<keyword evidence="7" id="KW-0809">Transit peptide</keyword>
<comment type="pathway">
    <text evidence="3">Lipid metabolism; fatty acid beta-oxidation.</text>
</comment>
<dbReference type="OrthoDB" id="435240at2759"/>
<protein>
    <submittedName>
        <fullName evidence="15">Uncharacterized protein</fullName>
    </submittedName>
</protein>
<dbReference type="InterPro" id="IPR013786">
    <property type="entry name" value="AcylCoA_DH/ox_N"/>
</dbReference>
<dbReference type="SUPFAM" id="SSF48179">
    <property type="entry name" value="6-phosphogluconate dehydrogenase C-terminal domain-like"/>
    <property type="match status" value="1"/>
</dbReference>
<dbReference type="InterPro" id="IPR008927">
    <property type="entry name" value="6-PGluconate_DH-like_C_sf"/>
</dbReference>
<dbReference type="CDD" id="cd01151">
    <property type="entry name" value="GCD"/>
    <property type="match status" value="1"/>
</dbReference>
<proteinExistence type="inferred from homology"/>
<name>A0A4Y9Z0H8_9AGAM</name>
<dbReference type="Pfam" id="PF02770">
    <property type="entry name" value="Acyl-CoA_dh_M"/>
    <property type="match status" value="1"/>
</dbReference>
<comment type="subcellular location">
    <subcellularLocation>
        <location evidence="2">Mitochondrion matrix</location>
    </subcellularLocation>
</comment>
<feature type="domain" description="3-hydroxyacyl-CoA dehydrogenase NAD binding" evidence="12">
    <location>
        <begin position="12"/>
        <end position="206"/>
    </location>
</feature>
<dbReference type="Pfam" id="PF02737">
    <property type="entry name" value="3HCDH_N"/>
    <property type="match status" value="1"/>
</dbReference>
<evidence type="ECO:0000256" key="5">
    <source>
        <dbReference type="ARBA" id="ARBA00022630"/>
    </source>
</evidence>
<evidence type="ECO:0000259" key="13">
    <source>
        <dbReference type="Pfam" id="PF02770"/>
    </source>
</evidence>
<dbReference type="Gene3D" id="3.40.50.720">
    <property type="entry name" value="NAD(P)-binding Rossmann-like Domain"/>
    <property type="match status" value="1"/>
</dbReference>
<keyword evidence="8" id="KW-0560">Oxidoreductase</keyword>
<dbReference type="Gene3D" id="2.40.110.10">
    <property type="entry name" value="Butyryl-CoA Dehydrogenase, subunit A, domain 2"/>
    <property type="match status" value="1"/>
</dbReference>
<dbReference type="SUPFAM" id="SSF56645">
    <property type="entry name" value="Acyl-CoA dehydrogenase NM domain-like"/>
    <property type="match status" value="1"/>
</dbReference>
<dbReference type="InterPro" id="IPR006176">
    <property type="entry name" value="3-OHacyl-CoA_DH_NAD-bd"/>
</dbReference>
<feature type="domain" description="Acyl-CoA oxidase/dehydrogenase middle" evidence="13">
    <location>
        <begin position="506"/>
        <end position="598"/>
    </location>
</feature>
<evidence type="ECO:0000256" key="4">
    <source>
        <dbReference type="ARBA" id="ARBA00009347"/>
    </source>
</evidence>
<dbReference type="Gene3D" id="1.10.1040.10">
    <property type="entry name" value="N-(1-d-carboxylethyl)-l-norvaline Dehydrogenase, domain 2"/>
    <property type="match status" value="1"/>
</dbReference>
<dbReference type="InterPro" id="IPR013328">
    <property type="entry name" value="6PGD_dom2"/>
</dbReference>
<dbReference type="PANTHER" id="PTHR42807">
    <property type="entry name" value="GLUTARYL-COA DEHYDROGENASE, MITOCHONDRIAL"/>
    <property type="match status" value="1"/>
</dbReference>
<dbReference type="Gene3D" id="1.10.540.10">
    <property type="entry name" value="Acyl-CoA dehydrogenase/oxidase, N-terminal domain"/>
    <property type="match status" value="1"/>
</dbReference>
<evidence type="ECO:0000256" key="9">
    <source>
        <dbReference type="ARBA" id="ARBA00023128"/>
    </source>
</evidence>
<feature type="domain" description="Acyl-CoA dehydrogenase/oxidase C-terminal" evidence="10">
    <location>
        <begin position="609"/>
        <end position="757"/>
    </location>
</feature>
<dbReference type="InterPro" id="IPR036291">
    <property type="entry name" value="NAD(P)-bd_dom_sf"/>
</dbReference>
<evidence type="ECO:0000259" key="10">
    <source>
        <dbReference type="Pfam" id="PF00441"/>
    </source>
</evidence>
<dbReference type="InterPro" id="IPR036250">
    <property type="entry name" value="AcylCo_DH-like_C"/>
</dbReference>
<dbReference type="GO" id="GO:0046949">
    <property type="term" value="P:fatty-acyl-CoA biosynthetic process"/>
    <property type="evidence" value="ECO:0007669"/>
    <property type="project" value="TreeGrafter"/>
</dbReference>
<evidence type="ECO:0000256" key="8">
    <source>
        <dbReference type="ARBA" id="ARBA00023002"/>
    </source>
</evidence>
<dbReference type="FunFam" id="1.20.140.10:FF:000006">
    <property type="entry name" value="Glutaryl-CoA dehydrogenase, mitochondrial"/>
    <property type="match status" value="1"/>
</dbReference>
<accession>A0A4Y9Z0H8</accession>
<evidence type="ECO:0000256" key="1">
    <source>
        <dbReference type="ARBA" id="ARBA00001974"/>
    </source>
</evidence>
<keyword evidence="9" id="KW-0496">Mitochondrion</keyword>
<evidence type="ECO:0000256" key="3">
    <source>
        <dbReference type="ARBA" id="ARBA00005005"/>
    </source>
</evidence>
<dbReference type="STRING" id="205917.A0A4Y9Z0H8"/>
<dbReference type="InterPro" id="IPR006108">
    <property type="entry name" value="3HC_DH_C"/>
</dbReference>
<dbReference type="FunFam" id="2.40.110.10:FF:000008">
    <property type="entry name" value="Glutaryl-CoA dehydrogenase, mitochondrial"/>
    <property type="match status" value="1"/>
</dbReference>